<keyword evidence="6" id="KW-1185">Reference proteome</keyword>
<evidence type="ECO:0000256" key="3">
    <source>
        <dbReference type="ARBA" id="ARBA00022691"/>
    </source>
</evidence>
<dbReference type="SUPFAM" id="SSF53335">
    <property type="entry name" value="S-adenosyl-L-methionine-dependent methyltransferases"/>
    <property type="match status" value="1"/>
</dbReference>
<feature type="domain" description="Methyltransferase" evidence="4">
    <location>
        <begin position="40"/>
        <end position="134"/>
    </location>
</feature>
<dbReference type="RefSeq" id="WP_394845925.1">
    <property type="nucleotide sequence ID" value="NZ_CP089982.1"/>
</dbReference>
<keyword evidence="3" id="KW-0949">S-adenosyl-L-methionine</keyword>
<reference evidence="5 6" key="1">
    <citation type="submission" date="2021-12" db="EMBL/GenBank/DDBJ databases">
        <title>Discovery of the Pendulisporaceae a myxobacterial family with distinct sporulation behavior and unique specialized metabolism.</title>
        <authorList>
            <person name="Garcia R."/>
            <person name="Popoff A."/>
            <person name="Bader C.D."/>
            <person name="Loehr J."/>
            <person name="Walesch S."/>
            <person name="Walt C."/>
            <person name="Boldt J."/>
            <person name="Bunk B."/>
            <person name="Haeckl F.J.F.P.J."/>
            <person name="Gunesch A.P."/>
            <person name="Birkelbach J."/>
            <person name="Nuebel U."/>
            <person name="Pietschmann T."/>
            <person name="Bach T."/>
            <person name="Mueller R."/>
        </authorList>
    </citation>
    <scope>NUCLEOTIDE SEQUENCE [LARGE SCALE GENOMIC DNA]</scope>
    <source>
        <strain evidence="5 6">MSr12523</strain>
    </source>
</reference>
<dbReference type="Proteomes" id="UP001379533">
    <property type="component" value="Chromosome"/>
</dbReference>
<organism evidence="5 6">
    <name type="scientific">Pendulispora brunnea</name>
    <dbReference type="NCBI Taxonomy" id="2905690"/>
    <lineage>
        <taxon>Bacteria</taxon>
        <taxon>Pseudomonadati</taxon>
        <taxon>Myxococcota</taxon>
        <taxon>Myxococcia</taxon>
        <taxon>Myxococcales</taxon>
        <taxon>Sorangiineae</taxon>
        <taxon>Pendulisporaceae</taxon>
        <taxon>Pendulispora</taxon>
    </lineage>
</organism>
<dbReference type="GO" id="GO:0008168">
    <property type="term" value="F:methyltransferase activity"/>
    <property type="evidence" value="ECO:0007669"/>
    <property type="project" value="UniProtKB-KW"/>
</dbReference>
<gene>
    <name evidence="5" type="ORF">LZC95_00495</name>
</gene>
<protein>
    <submittedName>
        <fullName evidence="5">Class I SAM-dependent methyltransferase</fullName>
    </submittedName>
</protein>
<name>A0ABZ2KDB4_9BACT</name>
<dbReference type="EMBL" id="CP089982">
    <property type="protein sequence ID" value="WXA95318.1"/>
    <property type="molecule type" value="Genomic_DNA"/>
</dbReference>
<dbReference type="InterPro" id="IPR041698">
    <property type="entry name" value="Methyltransf_25"/>
</dbReference>
<evidence type="ECO:0000313" key="6">
    <source>
        <dbReference type="Proteomes" id="UP001379533"/>
    </source>
</evidence>
<evidence type="ECO:0000256" key="1">
    <source>
        <dbReference type="ARBA" id="ARBA00022603"/>
    </source>
</evidence>
<evidence type="ECO:0000259" key="4">
    <source>
        <dbReference type="Pfam" id="PF13649"/>
    </source>
</evidence>
<dbReference type="CDD" id="cd02440">
    <property type="entry name" value="AdoMet_MTases"/>
    <property type="match status" value="1"/>
</dbReference>
<dbReference type="Gene3D" id="3.40.50.150">
    <property type="entry name" value="Vaccinia Virus protein VP39"/>
    <property type="match status" value="1"/>
</dbReference>
<sequence>MTAAAFEEIYRKDQRAPWDQDGPTPFVVELEREGYIRGAVLDAGCGTGENALYLASRGHEVFALDGAPTAIERAREKARTRGIDVPFQLADARDLAGYTDRFDTVIDIGLFHVFDEEEDRLRYAASLQRACRPGALVHLLCFNANNDFDATIPRPRGCGTHPVDEAELRRAFGAGWTWESFTEVTGRSAAPGGGARRFWLLRVRKASGV</sequence>
<proteinExistence type="predicted"/>
<keyword evidence="1 5" id="KW-0489">Methyltransferase</keyword>
<dbReference type="GO" id="GO:0032259">
    <property type="term" value="P:methylation"/>
    <property type="evidence" value="ECO:0007669"/>
    <property type="project" value="UniProtKB-KW"/>
</dbReference>
<dbReference type="InterPro" id="IPR029063">
    <property type="entry name" value="SAM-dependent_MTases_sf"/>
</dbReference>
<dbReference type="Pfam" id="PF13649">
    <property type="entry name" value="Methyltransf_25"/>
    <property type="match status" value="1"/>
</dbReference>
<dbReference type="PANTHER" id="PTHR43464:SF19">
    <property type="entry name" value="UBIQUINONE BIOSYNTHESIS O-METHYLTRANSFERASE, MITOCHONDRIAL"/>
    <property type="match status" value="1"/>
</dbReference>
<keyword evidence="2" id="KW-0808">Transferase</keyword>
<accession>A0ABZ2KDB4</accession>
<evidence type="ECO:0000313" key="5">
    <source>
        <dbReference type="EMBL" id="WXA95318.1"/>
    </source>
</evidence>
<dbReference type="PANTHER" id="PTHR43464">
    <property type="entry name" value="METHYLTRANSFERASE"/>
    <property type="match status" value="1"/>
</dbReference>
<evidence type="ECO:0000256" key="2">
    <source>
        <dbReference type="ARBA" id="ARBA00022679"/>
    </source>
</evidence>